<evidence type="ECO:0000313" key="3">
    <source>
        <dbReference type="Proteomes" id="UP000240490"/>
    </source>
</evidence>
<name>A0A2R6AWA2_9ARCH</name>
<gene>
    <name evidence="2" type="ORF">B9Q08_04160</name>
</gene>
<evidence type="ECO:0000313" key="2">
    <source>
        <dbReference type="EMBL" id="PSN90669.1"/>
    </source>
</evidence>
<accession>A0A2R6AWA2</accession>
<dbReference type="EMBL" id="NEXJ01000074">
    <property type="protein sequence ID" value="PSN90669.1"/>
    <property type="molecule type" value="Genomic_DNA"/>
</dbReference>
<keyword evidence="1" id="KW-1133">Transmembrane helix</keyword>
<comment type="caution">
    <text evidence="2">The sequence shown here is derived from an EMBL/GenBank/DDBJ whole genome shotgun (WGS) entry which is preliminary data.</text>
</comment>
<feature type="transmembrane region" description="Helical" evidence="1">
    <location>
        <begin position="140"/>
        <end position="158"/>
    </location>
</feature>
<feature type="transmembrane region" description="Helical" evidence="1">
    <location>
        <begin position="12"/>
        <end position="28"/>
    </location>
</feature>
<keyword evidence="1" id="KW-0472">Membrane</keyword>
<protein>
    <recommendedName>
        <fullName evidence="4">DUF2208 domain-containing protein</fullName>
    </recommendedName>
</protein>
<keyword evidence="1" id="KW-0812">Transmembrane</keyword>
<feature type="transmembrane region" description="Helical" evidence="1">
    <location>
        <begin position="108"/>
        <end position="128"/>
    </location>
</feature>
<feature type="transmembrane region" description="Helical" evidence="1">
    <location>
        <begin position="34"/>
        <end position="51"/>
    </location>
</feature>
<dbReference type="InterPro" id="IPR009198">
    <property type="entry name" value="UCP014484_TM"/>
</dbReference>
<reference evidence="2 3" key="1">
    <citation type="submission" date="2017-04" db="EMBL/GenBank/DDBJ databases">
        <title>Novel microbial lineages endemic to geothermal iron-oxide mats fill important gaps in the evolutionary history of Archaea.</title>
        <authorList>
            <person name="Jay Z.J."/>
            <person name="Beam J.P."/>
            <person name="Dlakic M."/>
            <person name="Rusch D.B."/>
            <person name="Kozubal M.A."/>
            <person name="Inskeep W.P."/>
        </authorList>
    </citation>
    <scope>NUCLEOTIDE SEQUENCE [LARGE SCALE GENOMIC DNA]</scope>
    <source>
        <strain evidence="2">ECH_B_SAG-M15</strain>
    </source>
</reference>
<dbReference type="Proteomes" id="UP000240490">
    <property type="component" value="Unassembled WGS sequence"/>
</dbReference>
<proteinExistence type="predicted"/>
<sequence length="269" mass="30465">MVMRIPPDIRQSLMSVGSIAVFAILLVLGKTIYIYAYIGVFFAITFGYTIYRTSRMIPLMKQNAREAAKVRKDSKDKVLFRQTAKDTQPFFNDYELEKLKVAKSMLKLMVIPLVLITAIYIAIPLVLRDAFHYDLSRIELAELYVVAALASFGSTLILRRRMGLSAASFSQGTQLIYAPKAYTILEDGVVFDTPQKMPDVEFSILKFPAKLLRADKKRNFIELETLDTTAPATIKAIRLYTKDVDRLLGVIRPKTIQPEQAQLSVEQVN</sequence>
<dbReference type="Pfam" id="PF09973">
    <property type="entry name" value="DUF2208"/>
    <property type="match status" value="1"/>
</dbReference>
<dbReference type="AlphaFoldDB" id="A0A2R6AWA2"/>
<evidence type="ECO:0000256" key="1">
    <source>
        <dbReference type="SAM" id="Phobius"/>
    </source>
</evidence>
<evidence type="ECO:0008006" key="4">
    <source>
        <dbReference type="Google" id="ProtNLM"/>
    </source>
</evidence>
<organism evidence="2 3">
    <name type="scientific">Candidatus Marsarchaeota G2 archaeon ECH_B_SAG-M15</name>
    <dbReference type="NCBI Taxonomy" id="1978162"/>
    <lineage>
        <taxon>Archaea</taxon>
        <taxon>Candidatus Marsarchaeota</taxon>
        <taxon>Candidatus Marsarchaeota group 2</taxon>
    </lineage>
</organism>